<keyword evidence="3" id="KW-0540">Nuclease</keyword>
<dbReference type="InterPro" id="IPR051813">
    <property type="entry name" value="HepT_RNase_toxin"/>
</dbReference>
<dbReference type="InterPro" id="IPR037038">
    <property type="entry name" value="HepT-like_sf"/>
</dbReference>
<comment type="similarity">
    <text evidence="6">Belongs to the HepT RNase toxin family.</text>
</comment>
<name>A0A0F8ZGM0_9ZZZZ</name>
<dbReference type="GO" id="GO:0110001">
    <property type="term" value="C:toxin-antitoxin complex"/>
    <property type="evidence" value="ECO:0007669"/>
    <property type="project" value="InterPro"/>
</dbReference>
<dbReference type="InterPro" id="IPR008201">
    <property type="entry name" value="HepT-like"/>
</dbReference>
<evidence type="ECO:0000256" key="5">
    <source>
        <dbReference type="ARBA" id="ARBA00022801"/>
    </source>
</evidence>
<reference evidence="7" key="1">
    <citation type="journal article" date="2015" name="Nature">
        <title>Complex archaea that bridge the gap between prokaryotes and eukaryotes.</title>
        <authorList>
            <person name="Spang A."/>
            <person name="Saw J.H."/>
            <person name="Jorgensen S.L."/>
            <person name="Zaremba-Niedzwiedzka K."/>
            <person name="Martijn J."/>
            <person name="Lind A.E."/>
            <person name="van Eijk R."/>
            <person name="Schleper C."/>
            <person name="Guy L."/>
            <person name="Ettema T.J."/>
        </authorList>
    </citation>
    <scope>NUCLEOTIDE SEQUENCE</scope>
</reference>
<dbReference type="Pfam" id="PF01934">
    <property type="entry name" value="HepT-like"/>
    <property type="match status" value="1"/>
</dbReference>
<evidence type="ECO:0000313" key="7">
    <source>
        <dbReference type="EMBL" id="KKK65589.1"/>
    </source>
</evidence>
<dbReference type="PANTHER" id="PTHR34139">
    <property type="entry name" value="UPF0331 PROTEIN MJ0127"/>
    <property type="match status" value="1"/>
</dbReference>
<keyword evidence="4" id="KW-0547">Nucleotide-binding</keyword>
<evidence type="ECO:0000256" key="4">
    <source>
        <dbReference type="ARBA" id="ARBA00022741"/>
    </source>
</evidence>
<organism evidence="7">
    <name type="scientific">marine sediment metagenome</name>
    <dbReference type="NCBI Taxonomy" id="412755"/>
    <lineage>
        <taxon>unclassified sequences</taxon>
        <taxon>metagenomes</taxon>
        <taxon>ecological metagenomes</taxon>
    </lineage>
</organism>
<dbReference type="Gene3D" id="1.20.120.580">
    <property type="entry name" value="bsu32300-like"/>
    <property type="match status" value="1"/>
</dbReference>
<evidence type="ECO:0000256" key="1">
    <source>
        <dbReference type="ARBA" id="ARBA00022553"/>
    </source>
</evidence>
<keyword evidence="1" id="KW-0597">Phosphoprotein</keyword>
<comment type="caution">
    <text evidence="7">The sequence shown here is derived from an EMBL/GenBank/DDBJ whole genome shotgun (WGS) entry which is preliminary data.</text>
</comment>
<gene>
    <name evidence="7" type="ORF">LCGC14_2972630</name>
</gene>
<dbReference type="GO" id="GO:0016787">
    <property type="term" value="F:hydrolase activity"/>
    <property type="evidence" value="ECO:0007669"/>
    <property type="project" value="UniProtKB-KW"/>
</dbReference>
<evidence type="ECO:0008006" key="8">
    <source>
        <dbReference type="Google" id="ProtNLM"/>
    </source>
</evidence>
<accession>A0A0F8ZGM0</accession>
<dbReference type="AlphaFoldDB" id="A0A0F8ZGM0"/>
<dbReference type="GO" id="GO:0004540">
    <property type="term" value="F:RNA nuclease activity"/>
    <property type="evidence" value="ECO:0007669"/>
    <property type="project" value="InterPro"/>
</dbReference>
<evidence type="ECO:0000256" key="3">
    <source>
        <dbReference type="ARBA" id="ARBA00022722"/>
    </source>
</evidence>
<evidence type="ECO:0000256" key="2">
    <source>
        <dbReference type="ARBA" id="ARBA00022649"/>
    </source>
</evidence>
<dbReference type="PANTHER" id="PTHR34139:SF1">
    <property type="entry name" value="RNASE MJ1380-RELATED"/>
    <property type="match status" value="1"/>
</dbReference>
<proteinExistence type="inferred from homology"/>
<evidence type="ECO:0000256" key="6">
    <source>
        <dbReference type="ARBA" id="ARBA00024207"/>
    </source>
</evidence>
<protein>
    <recommendedName>
        <fullName evidence="8">DUF86 domain-containing protein</fullName>
    </recommendedName>
</protein>
<dbReference type="GO" id="GO:0000166">
    <property type="term" value="F:nucleotide binding"/>
    <property type="evidence" value="ECO:0007669"/>
    <property type="project" value="UniProtKB-KW"/>
</dbReference>
<keyword evidence="5" id="KW-0378">Hydrolase</keyword>
<sequence>MKGQLSDKARLNHILDAILAIEGYTNGISFSEFADSSEKTFATVKQFEIVGEAANRITDKTRELDPDIKWSRIIGLRNILVHDYYIVDQSIIWEIIEDDLLNLKSQIEELIDRI</sequence>
<keyword evidence="2" id="KW-1277">Toxin-antitoxin system</keyword>
<dbReference type="EMBL" id="LAZR01060480">
    <property type="protein sequence ID" value="KKK65589.1"/>
    <property type="molecule type" value="Genomic_DNA"/>
</dbReference>